<dbReference type="OrthoDB" id="654191at2759"/>
<reference evidence="2" key="1">
    <citation type="journal article" date="2015" name="PLoS Genet.">
        <title>Genome Sequence and Transcriptome Analyses of Chrysochromulina tobin: Metabolic Tools for Enhanced Algal Fitness in the Prominent Order Prymnesiales (Haptophyceae).</title>
        <authorList>
            <person name="Hovde B.T."/>
            <person name="Deodato C.R."/>
            <person name="Hunsperger H.M."/>
            <person name="Ryken S.A."/>
            <person name="Yost W."/>
            <person name="Jha R.K."/>
            <person name="Patterson J."/>
            <person name="Monnat R.J. Jr."/>
            <person name="Barlow S.B."/>
            <person name="Starkenburg S.R."/>
            <person name="Cattolico R.A."/>
        </authorList>
    </citation>
    <scope>NUCLEOTIDE SEQUENCE</scope>
    <source>
        <strain evidence="2">CCMP291</strain>
    </source>
</reference>
<comment type="caution">
    <text evidence="1">The sequence shown here is derived from an EMBL/GenBank/DDBJ whole genome shotgun (WGS) entry which is preliminary data.</text>
</comment>
<dbReference type="PANTHER" id="PTHR24104:SF25">
    <property type="entry name" value="PROTEIN LIN-41"/>
    <property type="match status" value="1"/>
</dbReference>
<evidence type="ECO:0000313" key="1">
    <source>
        <dbReference type="EMBL" id="KOO23239.1"/>
    </source>
</evidence>
<dbReference type="PANTHER" id="PTHR24104">
    <property type="entry name" value="E3 UBIQUITIN-PROTEIN LIGASE NHLRC1-RELATED"/>
    <property type="match status" value="1"/>
</dbReference>
<name>A0A0M0J9F6_9EUKA</name>
<dbReference type="GO" id="GO:0061630">
    <property type="term" value="F:ubiquitin protein ligase activity"/>
    <property type="evidence" value="ECO:0007669"/>
    <property type="project" value="TreeGrafter"/>
</dbReference>
<dbReference type="Proteomes" id="UP000037460">
    <property type="component" value="Unassembled WGS sequence"/>
</dbReference>
<dbReference type="GO" id="GO:0043161">
    <property type="term" value="P:proteasome-mediated ubiquitin-dependent protein catabolic process"/>
    <property type="evidence" value="ECO:0007669"/>
    <property type="project" value="TreeGrafter"/>
</dbReference>
<evidence type="ECO:0000313" key="2">
    <source>
        <dbReference type="Proteomes" id="UP000037460"/>
    </source>
</evidence>
<dbReference type="GO" id="GO:0000209">
    <property type="term" value="P:protein polyubiquitination"/>
    <property type="evidence" value="ECO:0007669"/>
    <property type="project" value="TreeGrafter"/>
</dbReference>
<dbReference type="AlphaFoldDB" id="A0A0M0J9F6"/>
<dbReference type="EMBL" id="JWZX01003209">
    <property type="protein sequence ID" value="KOO23239.1"/>
    <property type="molecule type" value="Genomic_DNA"/>
</dbReference>
<protein>
    <submittedName>
        <fullName evidence="1">NHL repeat containing protein</fullName>
    </submittedName>
</protein>
<gene>
    <name evidence="1" type="ORF">Ctob_004735</name>
</gene>
<dbReference type="Gene3D" id="2.120.10.30">
    <property type="entry name" value="TolB, C-terminal domain"/>
    <property type="match status" value="1"/>
</dbReference>
<keyword evidence="2" id="KW-1185">Reference proteome</keyword>
<proteinExistence type="predicted"/>
<accession>A0A0M0J9F6</accession>
<dbReference type="InterPro" id="IPR011042">
    <property type="entry name" value="6-blade_b-propeller_TolB-like"/>
</dbReference>
<sequence length="118" mass="12701">MGDGGELLFVADTSNHRLTVFNRIDGNFVRTLGRHGVAPGCFHLPSAVAAARGYIIVAEKRRVQVLLPNGVPQQVVAPPGMGSLHGIHVRADEGSVLVADPQVRRIHEFELVRYAEGA</sequence>
<organism evidence="1 2">
    <name type="scientific">Chrysochromulina tobinii</name>
    <dbReference type="NCBI Taxonomy" id="1460289"/>
    <lineage>
        <taxon>Eukaryota</taxon>
        <taxon>Haptista</taxon>
        <taxon>Haptophyta</taxon>
        <taxon>Prymnesiophyceae</taxon>
        <taxon>Prymnesiales</taxon>
        <taxon>Chrysochromulinaceae</taxon>
        <taxon>Chrysochromulina</taxon>
    </lineage>
</organism>
<dbReference type="InterPro" id="IPR050952">
    <property type="entry name" value="TRIM-NHL_E3_ligases"/>
</dbReference>
<dbReference type="GO" id="GO:0008270">
    <property type="term" value="F:zinc ion binding"/>
    <property type="evidence" value="ECO:0007669"/>
    <property type="project" value="UniProtKB-KW"/>
</dbReference>
<dbReference type="SUPFAM" id="SSF63825">
    <property type="entry name" value="YWTD domain"/>
    <property type="match status" value="1"/>
</dbReference>